<dbReference type="SUPFAM" id="SSF56925">
    <property type="entry name" value="OMPA-like"/>
    <property type="match status" value="1"/>
</dbReference>
<evidence type="ECO:0000259" key="1">
    <source>
        <dbReference type="Pfam" id="PF19573"/>
    </source>
</evidence>
<dbReference type="Gene3D" id="2.40.160.20">
    <property type="match status" value="1"/>
</dbReference>
<organism evidence="2 3">
    <name type="scientific">Reichenbachiella carrageenanivorans</name>
    <dbReference type="NCBI Taxonomy" id="2979869"/>
    <lineage>
        <taxon>Bacteria</taxon>
        <taxon>Pseudomonadati</taxon>
        <taxon>Bacteroidota</taxon>
        <taxon>Cytophagia</taxon>
        <taxon>Cytophagales</taxon>
        <taxon>Reichenbachiellaceae</taxon>
        <taxon>Reichenbachiella</taxon>
    </lineage>
</organism>
<protein>
    <submittedName>
        <fullName evidence="2">DUF6089 family protein</fullName>
    </submittedName>
</protein>
<keyword evidence="3" id="KW-1185">Reference proteome</keyword>
<reference evidence="2" key="1">
    <citation type="submission" date="2022-10" db="EMBL/GenBank/DDBJ databases">
        <title>Comparative genomics and taxonomic characterization of three novel marine species of genus Reichenbachiella exhibiting antioxidant and polysaccharide degradation activities.</title>
        <authorList>
            <person name="Muhammad N."/>
            <person name="Lee Y.-J."/>
            <person name="Ko J."/>
            <person name="Kim S.-G."/>
        </authorList>
    </citation>
    <scope>NUCLEOTIDE SEQUENCE</scope>
    <source>
        <strain evidence="2">Wsw4-B4</strain>
    </source>
</reference>
<name>A0ABY6D650_9BACT</name>
<sequence length="221" mass="25133">MLQTFCLAQRTEFGVGIGGVSYAGDLYRGYEIANQSIGIQGLYRINFEKDVSFKIALLYGQVSGDDSHPYDALGEIRNASFDRSFFEASTTLEYHFLDYKDKNSTIKWSPYFFAGFGLAKFLNLDSQTDNFGSIQPVLPFGGGVKYLIGKQFSAAIEFGARKTFFDELDGISDGDVYNKTNTQFGNPNDKDWYHFFNVSISYLIFKIPCTYKYQPNRSMRR</sequence>
<dbReference type="Pfam" id="PF19573">
    <property type="entry name" value="DUF6089"/>
    <property type="match status" value="1"/>
</dbReference>
<dbReference type="RefSeq" id="WP_263053058.1">
    <property type="nucleotide sequence ID" value="NZ_CP106735.1"/>
</dbReference>
<feature type="domain" description="DUF6089" evidence="1">
    <location>
        <begin position="5"/>
        <end position="209"/>
    </location>
</feature>
<evidence type="ECO:0000313" key="2">
    <source>
        <dbReference type="EMBL" id="UXX81334.1"/>
    </source>
</evidence>
<gene>
    <name evidence="2" type="ORF">N7E81_03670</name>
</gene>
<dbReference type="InterPro" id="IPR045743">
    <property type="entry name" value="DUF6089"/>
</dbReference>
<dbReference type="EMBL" id="CP106735">
    <property type="protein sequence ID" value="UXX81334.1"/>
    <property type="molecule type" value="Genomic_DNA"/>
</dbReference>
<dbReference type="InterPro" id="IPR011250">
    <property type="entry name" value="OMP/PagP_B-barrel"/>
</dbReference>
<proteinExistence type="predicted"/>
<accession>A0ABY6D650</accession>
<dbReference type="Proteomes" id="UP001062165">
    <property type="component" value="Chromosome"/>
</dbReference>
<evidence type="ECO:0000313" key="3">
    <source>
        <dbReference type="Proteomes" id="UP001062165"/>
    </source>
</evidence>